<name>A0A9P8UM85_9PEZI</name>
<evidence type="ECO:0000313" key="1">
    <source>
        <dbReference type="EMBL" id="KAH6654646.1"/>
    </source>
</evidence>
<accession>A0A9P8UM85</accession>
<gene>
    <name evidence="1" type="ORF">BKA67DRAFT_535957</name>
</gene>
<dbReference type="GeneID" id="70128979"/>
<evidence type="ECO:0000313" key="2">
    <source>
        <dbReference type="Proteomes" id="UP000758603"/>
    </source>
</evidence>
<reference evidence="1" key="1">
    <citation type="journal article" date="2021" name="Nat. Commun.">
        <title>Genetic determinants of endophytism in the Arabidopsis root mycobiome.</title>
        <authorList>
            <person name="Mesny F."/>
            <person name="Miyauchi S."/>
            <person name="Thiergart T."/>
            <person name="Pickel B."/>
            <person name="Atanasova L."/>
            <person name="Karlsson M."/>
            <person name="Huettel B."/>
            <person name="Barry K.W."/>
            <person name="Haridas S."/>
            <person name="Chen C."/>
            <person name="Bauer D."/>
            <person name="Andreopoulos W."/>
            <person name="Pangilinan J."/>
            <person name="LaButti K."/>
            <person name="Riley R."/>
            <person name="Lipzen A."/>
            <person name="Clum A."/>
            <person name="Drula E."/>
            <person name="Henrissat B."/>
            <person name="Kohler A."/>
            <person name="Grigoriev I.V."/>
            <person name="Martin F.M."/>
            <person name="Hacquard S."/>
        </authorList>
    </citation>
    <scope>NUCLEOTIDE SEQUENCE</scope>
    <source>
        <strain evidence="1">MPI-SDFR-AT-0073</strain>
    </source>
</reference>
<proteinExistence type="predicted"/>
<organism evidence="1 2">
    <name type="scientific">Truncatella angustata</name>
    <dbReference type="NCBI Taxonomy" id="152316"/>
    <lineage>
        <taxon>Eukaryota</taxon>
        <taxon>Fungi</taxon>
        <taxon>Dikarya</taxon>
        <taxon>Ascomycota</taxon>
        <taxon>Pezizomycotina</taxon>
        <taxon>Sordariomycetes</taxon>
        <taxon>Xylariomycetidae</taxon>
        <taxon>Amphisphaeriales</taxon>
        <taxon>Sporocadaceae</taxon>
        <taxon>Truncatella</taxon>
    </lineage>
</organism>
<dbReference type="RefSeq" id="XP_045958916.1">
    <property type="nucleotide sequence ID" value="XM_046100087.1"/>
</dbReference>
<dbReference type="AlphaFoldDB" id="A0A9P8UM85"/>
<protein>
    <submittedName>
        <fullName evidence="1">Uncharacterized protein</fullName>
    </submittedName>
</protein>
<keyword evidence="2" id="KW-1185">Reference proteome</keyword>
<dbReference type="EMBL" id="JAGPXC010000004">
    <property type="protein sequence ID" value="KAH6654646.1"/>
    <property type="molecule type" value="Genomic_DNA"/>
</dbReference>
<sequence length="168" mass="18514">MALVLGGSIVLEWAVSRLAYAERKRTNSGRRWTEEGAERCIWSVHNATVLRTGTWPPAALLKEVGPEASPHSSLPIMGMPEDLHRGIICSECLTDSPSGDIHQSVHADQSRTNRDETELCSGVQLDPDLVVVEADGGQKFFHRAAALLQERFVDVRLSQKLSNQNSNQ</sequence>
<comment type="caution">
    <text evidence="1">The sequence shown here is derived from an EMBL/GenBank/DDBJ whole genome shotgun (WGS) entry which is preliminary data.</text>
</comment>
<dbReference type="Proteomes" id="UP000758603">
    <property type="component" value="Unassembled WGS sequence"/>
</dbReference>